<evidence type="ECO:0000313" key="2">
    <source>
        <dbReference type="Proteomes" id="UP000261174"/>
    </source>
</evidence>
<dbReference type="EMBL" id="QTJV01000055">
    <property type="protein sequence ID" value="RFM28373.1"/>
    <property type="molecule type" value="Genomic_DNA"/>
</dbReference>
<name>A0A3E1NKC8_9BACT</name>
<protein>
    <submittedName>
        <fullName evidence="1">Uncharacterized protein</fullName>
    </submittedName>
</protein>
<accession>A0A3E1NKC8</accession>
<dbReference type="AlphaFoldDB" id="A0A3E1NKC8"/>
<feature type="non-terminal residue" evidence="1">
    <location>
        <position position="152"/>
    </location>
</feature>
<dbReference type="RefSeq" id="WP_147320174.1">
    <property type="nucleotide sequence ID" value="NZ_QTJV01000055.1"/>
</dbReference>
<proteinExistence type="predicted"/>
<gene>
    <name evidence="1" type="ORF">DXN04_34335</name>
</gene>
<keyword evidence="2" id="KW-1185">Reference proteome</keyword>
<sequence length="152" mass="17471">MVLDNLELGRVSGTLVNIKTDDVVVKNIFEPTQTEIDVFARLTPAQKVDWIKRNFSQDGSVFEHIEIVANDERNNRRNVNIQYINYIQGDITNDEAHRLFDRAWNHPNPLIKLTALDLVKYAFIVEGHKFRTRNISRLISNTPLRGLSEGGI</sequence>
<dbReference type="Proteomes" id="UP000261174">
    <property type="component" value="Unassembled WGS sequence"/>
</dbReference>
<comment type="caution">
    <text evidence="1">The sequence shown here is derived from an EMBL/GenBank/DDBJ whole genome shotgun (WGS) entry which is preliminary data.</text>
</comment>
<evidence type="ECO:0000313" key="1">
    <source>
        <dbReference type="EMBL" id="RFM28373.1"/>
    </source>
</evidence>
<reference evidence="1 2" key="1">
    <citation type="submission" date="2018-08" db="EMBL/GenBank/DDBJ databases">
        <title>Chitinophaga sp. K20C18050901, a novel bacterium isolated from forest soil.</title>
        <authorList>
            <person name="Wang C."/>
        </authorList>
    </citation>
    <scope>NUCLEOTIDE SEQUENCE [LARGE SCALE GENOMIC DNA]</scope>
    <source>
        <strain evidence="1 2">K20C18050901</strain>
    </source>
</reference>
<organism evidence="1 2">
    <name type="scientific">Chitinophaga silvisoli</name>
    <dbReference type="NCBI Taxonomy" id="2291814"/>
    <lineage>
        <taxon>Bacteria</taxon>
        <taxon>Pseudomonadati</taxon>
        <taxon>Bacteroidota</taxon>
        <taxon>Chitinophagia</taxon>
        <taxon>Chitinophagales</taxon>
        <taxon>Chitinophagaceae</taxon>
        <taxon>Chitinophaga</taxon>
    </lineage>
</organism>